<evidence type="ECO:0000313" key="3">
    <source>
        <dbReference type="Proteomes" id="UP000694300"/>
    </source>
</evidence>
<dbReference type="PANTHER" id="PTHR30146:SF155">
    <property type="entry name" value="ALANINE RACEMASE"/>
    <property type="match status" value="1"/>
</dbReference>
<evidence type="ECO:0000259" key="1">
    <source>
        <dbReference type="PROSITE" id="PS50932"/>
    </source>
</evidence>
<keyword evidence="2" id="KW-0238">DNA-binding</keyword>
<protein>
    <submittedName>
        <fullName evidence="2">LacI family DNA-binding transcriptional regulator</fullName>
    </submittedName>
</protein>
<dbReference type="InterPro" id="IPR000843">
    <property type="entry name" value="HTH_LacI"/>
</dbReference>
<dbReference type="EMBL" id="JADQDF010000001">
    <property type="protein sequence ID" value="MBW0131943.1"/>
    <property type="molecule type" value="Genomic_DNA"/>
</dbReference>
<dbReference type="Pfam" id="PF13377">
    <property type="entry name" value="Peripla_BP_3"/>
    <property type="match status" value="1"/>
</dbReference>
<dbReference type="SMART" id="SM00354">
    <property type="entry name" value="HTH_LACI"/>
    <property type="match status" value="1"/>
</dbReference>
<comment type="caution">
    <text evidence="2">The sequence shown here is derived from an EMBL/GenBank/DDBJ whole genome shotgun (WGS) entry which is preliminary data.</text>
</comment>
<accession>A0ABS6UI86</accession>
<dbReference type="Pfam" id="PF00356">
    <property type="entry name" value="LacI"/>
    <property type="match status" value="1"/>
</dbReference>
<proteinExistence type="predicted"/>
<sequence length="337" mass="35533">MCTIRHVTGAVKRPRLEDVAAAVGLSTASVSLVLRGVAGPSAETRRRVLDAAERLGYRADRTASLLARRRTHLLGVPVLLRDSFRTELAEEVQVAADEHGYALALSGITRTHDEERVVETLLDLRCEGLLLLAPGLSPAALTALSARVPTVVIGRRLPPDGFDVVRVADGDGVGDAVDHLVALGHRAVAHVDGGGAHMADDRRAGYLAAMARHGLEQRVVPGGDSEDAGARAARALLDAGPPTAVVAANDRCALGVLDVFLRAGVRVPHDVSVVGYDDAEPARLAHIRLTTVNQDAAEQARTAVAVTLERLDGDRVDPVDRVLRPRLVVRGTTAAPP</sequence>
<gene>
    <name evidence="2" type="ORF">I4I82_30325</name>
</gene>
<feature type="domain" description="HTH lacI-type" evidence="1">
    <location>
        <begin position="14"/>
        <end position="68"/>
    </location>
</feature>
<reference evidence="2 3" key="1">
    <citation type="submission" date="2020-11" db="EMBL/GenBank/DDBJ databases">
        <title>Pseudonocardia abyssalis sp. nov. and Pseudonocardia oceani sp. nov., description and phylogenomic analysis of two novel actinomycetes isolated from the deep Southern Ocean.</title>
        <authorList>
            <person name="Parra J."/>
        </authorList>
    </citation>
    <scope>NUCLEOTIDE SEQUENCE [LARGE SCALE GENOMIC DNA]</scope>
    <source>
        <strain evidence="3">KRD185</strain>
    </source>
</reference>
<evidence type="ECO:0000313" key="2">
    <source>
        <dbReference type="EMBL" id="MBW0131943.1"/>
    </source>
</evidence>
<name>A0ABS6UI86_9PSEU</name>
<dbReference type="InterPro" id="IPR046335">
    <property type="entry name" value="LacI/GalR-like_sensor"/>
</dbReference>
<dbReference type="CDD" id="cd01392">
    <property type="entry name" value="HTH_LacI"/>
    <property type="match status" value="1"/>
</dbReference>
<dbReference type="CDD" id="cd06267">
    <property type="entry name" value="PBP1_LacI_sugar_binding-like"/>
    <property type="match status" value="1"/>
</dbReference>
<organism evidence="2 3">
    <name type="scientific">Pseudonocardia oceani</name>
    <dbReference type="NCBI Taxonomy" id="2792013"/>
    <lineage>
        <taxon>Bacteria</taxon>
        <taxon>Bacillati</taxon>
        <taxon>Actinomycetota</taxon>
        <taxon>Actinomycetes</taxon>
        <taxon>Pseudonocardiales</taxon>
        <taxon>Pseudonocardiaceae</taxon>
        <taxon>Pseudonocardia</taxon>
    </lineage>
</organism>
<keyword evidence="3" id="KW-1185">Reference proteome</keyword>
<dbReference type="PROSITE" id="PS50932">
    <property type="entry name" value="HTH_LACI_2"/>
    <property type="match status" value="1"/>
</dbReference>
<dbReference type="Proteomes" id="UP000694300">
    <property type="component" value="Unassembled WGS sequence"/>
</dbReference>
<dbReference type="GO" id="GO:0003677">
    <property type="term" value="F:DNA binding"/>
    <property type="evidence" value="ECO:0007669"/>
    <property type="project" value="UniProtKB-KW"/>
</dbReference>
<dbReference type="PANTHER" id="PTHR30146">
    <property type="entry name" value="LACI-RELATED TRANSCRIPTIONAL REPRESSOR"/>
    <property type="match status" value="1"/>
</dbReference>